<sequence length="138" mass="15118">MHKRAFISAILLSVGLAISASAQSKVDPGISTHNYKHPNKAAQAKAQGEGTTIRVSSISTAERYSKQQNNRYVSTTPKYAPRPSTLVVTKSFEPEPFNINPLTSVRNYKTSHIAEKKGNSELATYRSTTDSTTYPTID</sequence>
<proteinExistence type="predicted"/>
<comment type="caution">
    <text evidence="3">The sequence shown here is derived from an EMBL/GenBank/DDBJ whole genome shotgun (WGS) entry which is preliminary data.</text>
</comment>
<feature type="region of interest" description="Disordered" evidence="1">
    <location>
        <begin position="58"/>
        <end position="80"/>
    </location>
</feature>
<gene>
    <name evidence="3" type="ORF">DYBT9275_01916</name>
</gene>
<keyword evidence="2" id="KW-0732">Signal</keyword>
<organism evidence="3 4">
    <name type="scientific">Dyadobacter helix</name>
    <dbReference type="NCBI Taxonomy" id="2822344"/>
    <lineage>
        <taxon>Bacteria</taxon>
        <taxon>Pseudomonadati</taxon>
        <taxon>Bacteroidota</taxon>
        <taxon>Cytophagia</taxon>
        <taxon>Cytophagales</taxon>
        <taxon>Spirosomataceae</taxon>
        <taxon>Dyadobacter</taxon>
    </lineage>
</organism>
<name>A0A916JB75_9BACT</name>
<keyword evidence="4" id="KW-1185">Reference proteome</keyword>
<feature type="compositionally biased region" description="Polar residues" evidence="1">
    <location>
        <begin position="58"/>
        <end position="77"/>
    </location>
</feature>
<dbReference type="EMBL" id="CAJRAF010000002">
    <property type="protein sequence ID" value="CAG4998057.1"/>
    <property type="molecule type" value="Genomic_DNA"/>
</dbReference>
<dbReference type="AlphaFoldDB" id="A0A916JB75"/>
<dbReference type="Proteomes" id="UP000680038">
    <property type="component" value="Unassembled WGS sequence"/>
</dbReference>
<dbReference type="RefSeq" id="WP_215238603.1">
    <property type="nucleotide sequence ID" value="NZ_CAJRAF010000002.1"/>
</dbReference>
<feature type="chain" id="PRO_5036987329" evidence="2">
    <location>
        <begin position="23"/>
        <end position="138"/>
    </location>
</feature>
<accession>A0A916JB75</accession>
<evidence type="ECO:0000256" key="2">
    <source>
        <dbReference type="SAM" id="SignalP"/>
    </source>
</evidence>
<reference evidence="3" key="1">
    <citation type="submission" date="2021-04" db="EMBL/GenBank/DDBJ databases">
        <authorList>
            <person name="Rodrigo-Torres L."/>
            <person name="Arahal R. D."/>
            <person name="Lucena T."/>
        </authorList>
    </citation>
    <scope>NUCLEOTIDE SEQUENCE</scope>
    <source>
        <strain evidence="3">CECT 9275</strain>
    </source>
</reference>
<evidence type="ECO:0000256" key="1">
    <source>
        <dbReference type="SAM" id="MobiDB-lite"/>
    </source>
</evidence>
<protein>
    <submittedName>
        <fullName evidence="3">Uncharacterized protein</fullName>
    </submittedName>
</protein>
<feature type="signal peptide" evidence="2">
    <location>
        <begin position="1"/>
        <end position="22"/>
    </location>
</feature>
<evidence type="ECO:0000313" key="4">
    <source>
        <dbReference type="Proteomes" id="UP000680038"/>
    </source>
</evidence>
<evidence type="ECO:0000313" key="3">
    <source>
        <dbReference type="EMBL" id="CAG4998057.1"/>
    </source>
</evidence>